<organism evidence="10 11">
    <name type="scientific">Alicyclobacillus cellulosilyticus</name>
    <dbReference type="NCBI Taxonomy" id="1003997"/>
    <lineage>
        <taxon>Bacteria</taxon>
        <taxon>Bacillati</taxon>
        <taxon>Bacillota</taxon>
        <taxon>Bacilli</taxon>
        <taxon>Bacillales</taxon>
        <taxon>Alicyclobacillaceae</taxon>
        <taxon>Alicyclobacillus</taxon>
    </lineage>
</organism>
<dbReference type="EMBL" id="BMOY01000016">
    <property type="protein sequence ID" value="GGJ04825.1"/>
    <property type="molecule type" value="Genomic_DNA"/>
</dbReference>
<dbReference type="PANTHER" id="PTHR47153:SF2">
    <property type="entry name" value="LACTATE UTILIZATION PROTEIN B"/>
    <property type="match status" value="1"/>
</dbReference>
<dbReference type="Pfam" id="PF11870">
    <property type="entry name" value="LutB_C"/>
    <property type="match status" value="1"/>
</dbReference>
<feature type="domain" description="4Fe-4S ferredoxin-type" evidence="9">
    <location>
        <begin position="327"/>
        <end position="358"/>
    </location>
</feature>
<evidence type="ECO:0000256" key="6">
    <source>
        <dbReference type="ARBA" id="ARBA00023004"/>
    </source>
</evidence>
<dbReference type="Pfam" id="PF02589">
    <property type="entry name" value="LUD_dom"/>
    <property type="match status" value="1"/>
</dbReference>
<dbReference type="Gene3D" id="1.10.1060.10">
    <property type="entry name" value="Alpha-helical ferredoxin"/>
    <property type="match status" value="1"/>
</dbReference>
<dbReference type="PROSITE" id="PS51379">
    <property type="entry name" value="4FE4S_FER_2"/>
    <property type="match status" value="1"/>
</dbReference>
<keyword evidence="5" id="KW-0249">Electron transport</keyword>
<dbReference type="GO" id="GO:0006089">
    <property type="term" value="P:lactate metabolic process"/>
    <property type="evidence" value="ECO:0007669"/>
    <property type="project" value="InterPro"/>
</dbReference>
<dbReference type="Pfam" id="PF13183">
    <property type="entry name" value="Fer4_8"/>
    <property type="match status" value="1"/>
</dbReference>
<evidence type="ECO:0000256" key="7">
    <source>
        <dbReference type="ARBA" id="ARBA00023014"/>
    </source>
</evidence>
<keyword evidence="11" id="KW-1185">Reference proteome</keyword>
<evidence type="ECO:0000313" key="10">
    <source>
        <dbReference type="EMBL" id="GGJ04825.1"/>
    </source>
</evidence>
<keyword evidence="7" id="KW-0411">Iron-sulfur</keyword>
<proteinExistence type="predicted"/>
<evidence type="ECO:0000256" key="5">
    <source>
        <dbReference type="ARBA" id="ARBA00022982"/>
    </source>
</evidence>
<protein>
    <submittedName>
        <fullName evidence="10">Iron-sulfur cluster-binding protein</fullName>
    </submittedName>
</protein>
<dbReference type="InterPro" id="IPR017900">
    <property type="entry name" value="4Fe4S_Fe_S_CS"/>
</dbReference>
<dbReference type="Proteomes" id="UP000637695">
    <property type="component" value="Unassembled WGS sequence"/>
</dbReference>
<gene>
    <name evidence="10" type="ORF">GCM10010885_12480</name>
</gene>
<evidence type="ECO:0000313" key="11">
    <source>
        <dbReference type="Proteomes" id="UP000637695"/>
    </source>
</evidence>
<dbReference type="InterPro" id="IPR037171">
    <property type="entry name" value="NagB/RpiA_transferase-like"/>
</dbReference>
<dbReference type="InterPro" id="IPR009051">
    <property type="entry name" value="Helical_ferredxn"/>
</dbReference>
<keyword evidence="3" id="KW-0479">Metal-binding</keyword>
<dbReference type="InterPro" id="IPR017896">
    <property type="entry name" value="4Fe4S_Fe-S-bd"/>
</dbReference>
<keyword evidence="6" id="KW-0408">Iron</keyword>
<feature type="region of interest" description="Disordered" evidence="8">
    <location>
        <begin position="504"/>
        <end position="542"/>
    </location>
</feature>
<dbReference type="InterPro" id="IPR024569">
    <property type="entry name" value="LutB_C"/>
</dbReference>
<dbReference type="InterPro" id="IPR003741">
    <property type="entry name" value="LUD_dom"/>
</dbReference>
<dbReference type="PROSITE" id="PS00198">
    <property type="entry name" value="4FE4S_FER_1"/>
    <property type="match status" value="1"/>
</dbReference>
<evidence type="ECO:0000256" key="3">
    <source>
        <dbReference type="ARBA" id="ARBA00022723"/>
    </source>
</evidence>
<feature type="region of interest" description="Disordered" evidence="8">
    <location>
        <begin position="1"/>
        <end position="24"/>
    </location>
</feature>
<keyword evidence="4" id="KW-0677">Repeat</keyword>
<keyword evidence="2" id="KW-0004">4Fe-4S</keyword>
<evidence type="ECO:0000256" key="1">
    <source>
        <dbReference type="ARBA" id="ARBA00022448"/>
    </source>
</evidence>
<dbReference type="GO" id="GO:0046872">
    <property type="term" value="F:metal ion binding"/>
    <property type="evidence" value="ECO:0007669"/>
    <property type="project" value="UniProtKB-KW"/>
</dbReference>
<evidence type="ECO:0000259" key="9">
    <source>
        <dbReference type="PROSITE" id="PS51379"/>
    </source>
</evidence>
<dbReference type="NCBIfam" id="TIGR00273">
    <property type="entry name" value="LutB/LldF family L-lactate oxidation iron-sulfur protein"/>
    <property type="match status" value="1"/>
</dbReference>
<reference evidence="10" key="1">
    <citation type="journal article" date="2014" name="Int. J. Syst. Evol. Microbiol.">
        <title>Complete genome sequence of Corynebacterium casei LMG S-19264T (=DSM 44701T), isolated from a smear-ripened cheese.</title>
        <authorList>
            <consortium name="US DOE Joint Genome Institute (JGI-PGF)"/>
            <person name="Walter F."/>
            <person name="Albersmeier A."/>
            <person name="Kalinowski J."/>
            <person name="Ruckert C."/>
        </authorList>
    </citation>
    <scope>NUCLEOTIDE SEQUENCE</scope>
    <source>
        <strain evidence="10">JCM 18487</strain>
    </source>
</reference>
<accession>A0A917KBE2</accession>
<sequence length="542" mass="58941">MSGIEQVREVGPAQAGAAESVAMRPAARPGAGGVQARARAALQDEFLRGAVRFTTDRLRGRKQAAAEELGRWEEWRERGRQIRAHTVEHLDYYLRQFVDNLRAAGAKVYFAVDAHEAAETVAGIVREKQGRLVVKSKSMVSEEIHLNHRLAEDGVEVVETDLGEYIIQLVHEAPSHIIIPAIHKTRGQIRDLFAAAGGEDLSTETRDLAAFARRTLREKFLAADVGLTGCNFGIAETGSIVLFTNEGNGRMVSTLPRTHIVTMGMERIIPAWADLEVMANLLPRSATGQKLTAYMTVITGPRRQGEIDGPDELHVVILDNGRSAQLGDPAFQPVLHCIRCGACLNVCPVYRHIGGHAYGSVYPGPIGAVLSPLLRDGEQYADLPYASSLCGACFEACPVKIPLHDMLVHLRQRNVARGWVKPAERAAFGAFRAVFAHLGRYRLAMRAARILQRPLVRRGRMDARVGPLRGWTQSRSFPALARQPFRERFPALVAELGPAGAAGMESAKARPIGEAHQQAAMRGGQPNGVSDPAGPAGGEHRG</sequence>
<dbReference type="AlphaFoldDB" id="A0A917KBE2"/>
<evidence type="ECO:0000256" key="2">
    <source>
        <dbReference type="ARBA" id="ARBA00022485"/>
    </source>
</evidence>
<dbReference type="SUPFAM" id="SSF46548">
    <property type="entry name" value="alpha-helical ferredoxin"/>
    <property type="match status" value="1"/>
</dbReference>
<dbReference type="SUPFAM" id="SSF100950">
    <property type="entry name" value="NagB/RpiA/CoA transferase-like"/>
    <property type="match status" value="1"/>
</dbReference>
<evidence type="ECO:0000256" key="8">
    <source>
        <dbReference type="SAM" id="MobiDB-lite"/>
    </source>
</evidence>
<dbReference type="Gene3D" id="3.40.50.10420">
    <property type="entry name" value="NagB/RpiA/CoA transferase-like"/>
    <property type="match status" value="1"/>
</dbReference>
<dbReference type="InterPro" id="IPR004452">
    <property type="entry name" value="LutB/LldF"/>
</dbReference>
<evidence type="ECO:0000256" key="4">
    <source>
        <dbReference type="ARBA" id="ARBA00022737"/>
    </source>
</evidence>
<keyword evidence="1" id="KW-0813">Transport</keyword>
<dbReference type="InterPro" id="IPR024185">
    <property type="entry name" value="FTHF_cligase-like_sf"/>
</dbReference>
<dbReference type="PANTHER" id="PTHR47153">
    <property type="entry name" value="LACTATE UTILIZATION PROTEIN B"/>
    <property type="match status" value="1"/>
</dbReference>
<dbReference type="GO" id="GO:0051539">
    <property type="term" value="F:4 iron, 4 sulfur cluster binding"/>
    <property type="evidence" value="ECO:0007669"/>
    <property type="project" value="UniProtKB-KW"/>
</dbReference>
<reference evidence="10" key="2">
    <citation type="submission" date="2020-09" db="EMBL/GenBank/DDBJ databases">
        <authorList>
            <person name="Sun Q."/>
            <person name="Ohkuma M."/>
        </authorList>
    </citation>
    <scope>NUCLEOTIDE SEQUENCE</scope>
    <source>
        <strain evidence="10">JCM 18487</strain>
    </source>
</reference>
<comment type="caution">
    <text evidence="10">The sequence shown here is derived from an EMBL/GenBank/DDBJ whole genome shotgun (WGS) entry which is preliminary data.</text>
</comment>
<name>A0A917KBE2_9BACL</name>